<accession>A0A841I3T7</accession>
<organism evidence="2 3">
    <name type="scientific">Deinobacterium chartae</name>
    <dbReference type="NCBI Taxonomy" id="521158"/>
    <lineage>
        <taxon>Bacteria</taxon>
        <taxon>Thermotogati</taxon>
        <taxon>Deinococcota</taxon>
        <taxon>Deinococci</taxon>
        <taxon>Deinococcales</taxon>
        <taxon>Deinococcaceae</taxon>
        <taxon>Deinobacterium</taxon>
    </lineage>
</organism>
<keyword evidence="2" id="KW-0378">Hydrolase</keyword>
<dbReference type="GO" id="GO:0004222">
    <property type="term" value="F:metalloendopeptidase activity"/>
    <property type="evidence" value="ECO:0007669"/>
    <property type="project" value="TreeGrafter"/>
</dbReference>
<feature type="domain" description="M23ase beta-sheet core" evidence="1">
    <location>
        <begin position="68"/>
        <end position="166"/>
    </location>
</feature>
<dbReference type="PANTHER" id="PTHR21666">
    <property type="entry name" value="PEPTIDASE-RELATED"/>
    <property type="match status" value="1"/>
</dbReference>
<dbReference type="RefSeq" id="WP_183987330.1">
    <property type="nucleotide sequence ID" value="NZ_JACHHG010000007.1"/>
</dbReference>
<dbReference type="EMBL" id="JACHHG010000007">
    <property type="protein sequence ID" value="MBB6098672.1"/>
    <property type="molecule type" value="Genomic_DNA"/>
</dbReference>
<name>A0A841I3T7_9DEIO</name>
<proteinExistence type="predicted"/>
<protein>
    <submittedName>
        <fullName evidence="2">Murein DD-endopeptidase MepM/ murein hydrolase activator NlpD</fullName>
    </submittedName>
</protein>
<gene>
    <name evidence="2" type="ORF">HNR42_002107</name>
</gene>
<dbReference type="AlphaFoldDB" id="A0A841I3T7"/>
<sequence>MRRALSLLITLAVLAALGYFLYPYLQVAYRYMQLMSEEMPESLPVPVRGVSQRSLVDTWGGARSEGRRHEGIDIFAPRNTEILSTTRGVVERIGENRLGGRTVTILGPGGHHHYYAHLERYPDLEVGDWVEPGDVVGYVGDSGNARGTPPHLHYGIYRPGWEAINPYPLLTGRAPSVSEER</sequence>
<evidence type="ECO:0000313" key="3">
    <source>
        <dbReference type="Proteomes" id="UP000569951"/>
    </source>
</evidence>
<dbReference type="InterPro" id="IPR011055">
    <property type="entry name" value="Dup_hybrid_motif"/>
</dbReference>
<dbReference type="InterPro" id="IPR016047">
    <property type="entry name" value="M23ase_b-sheet_dom"/>
</dbReference>
<comment type="caution">
    <text evidence="2">The sequence shown here is derived from an EMBL/GenBank/DDBJ whole genome shotgun (WGS) entry which is preliminary data.</text>
</comment>
<reference evidence="2 3" key="1">
    <citation type="submission" date="2020-08" db="EMBL/GenBank/DDBJ databases">
        <title>Genomic Encyclopedia of Type Strains, Phase IV (KMG-IV): sequencing the most valuable type-strain genomes for metagenomic binning, comparative biology and taxonomic classification.</title>
        <authorList>
            <person name="Goeker M."/>
        </authorList>
    </citation>
    <scope>NUCLEOTIDE SEQUENCE [LARGE SCALE GENOMIC DNA]</scope>
    <source>
        <strain evidence="2 3">DSM 21458</strain>
    </source>
</reference>
<dbReference type="Proteomes" id="UP000569951">
    <property type="component" value="Unassembled WGS sequence"/>
</dbReference>
<dbReference type="InterPro" id="IPR050570">
    <property type="entry name" value="Cell_wall_metabolism_enzyme"/>
</dbReference>
<keyword evidence="3" id="KW-1185">Reference proteome</keyword>
<evidence type="ECO:0000313" key="2">
    <source>
        <dbReference type="EMBL" id="MBB6098672.1"/>
    </source>
</evidence>
<dbReference type="Gene3D" id="2.70.70.10">
    <property type="entry name" value="Glucose Permease (Domain IIA)"/>
    <property type="match status" value="1"/>
</dbReference>
<evidence type="ECO:0000259" key="1">
    <source>
        <dbReference type="Pfam" id="PF01551"/>
    </source>
</evidence>
<dbReference type="CDD" id="cd12797">
    <property type="entry name" value="M23_peptidase"/>
    <property type="match status" value="1"/>
</dbReference>
<dbReference type="Pfam" id="PF01551">
    <property type="entry name" value="Peptidase_M23"/>
    <property type="match status" value="1"/>
</dbReference>
<dbReference type="PANTHER" id="PTHR21666:SF268">
    <property type="entry name" value="PEPTIDASE M23 DOMAIN-CONTAINING PROTEIN"/>
    <property type="match status" value="1"/>
</dbReference>
<dbReference type="SUPFAM" id="SSF51261">
    <property type="entry name" value="Duplicated hybrid motif"/>
    <property type="match status" value="1"/>
</dbReference>